<evidence type="ECO:0000256" key="7">
    <source>
        <dbReference type="SAM" id="Phobius"/>
    </source>
</evidence>
<accession>A0A0F0KWR3</accession>
<dbReference type="InterPro" id="IPR023494">
    <property type="entry name" value="Cyt_c_bgen_Ccs1/CcsB/ResB"/>
</dbReference>
<evidence type="ECO:0000313" key="9">
    <source>
        <dbReference type="EMBL" id="KJL25352.1"/>
    </source>
</evidence>
<keyword evidence="4 7" id="KW-1133">Transmembrane helix</keyword>
<evidence type="ECO:0000313" key="10">
    <source>
        <dbReference type="Proteomes" id="UP000033448"/>
    </source>
</evidence>
<evidence type="ECO:0000256" key="2">
    <source>
        <dbReference type="ARBA" id="ARBA00022692"/>
    </source>
</evidence>
<keyword evidence="3" id="KW-0201">Cytochrome c-type biogenesis</keyword>
<dbReference type="PATRIC" id="fig|582680.7.peg.1457"/>
<feature type="transmembrane region" description="Helical" evidence="7">
    <location>
        <begin position="504"/>
        <end position="522"/>
    </location>
</feature>
<keyword evidence="2 7" id="KW-0812">Transmembrane</keyword>
<dbReference type="Pfam" id="PF05140">
    <property type="entry name" value="ResB"/>
    <property type="match status" value="1"/>
</dbReference>
<dbReference type="RefSeq" id="WP_045250131.1">
    <property type="nucleotide sequence ID" value="NZ_CP099706.1"/>
</dbReference>
<dbReference type="InterPro" id="IPR007816">
    <property type="entry name" value="ResB-like_domain"/>
</dbReference>
<dbReference type="PANTHER" id="PTHR31566:SF0">
    <property type="entry name" value="CYTOCHROME C BIOGENESIS PROTEIN CCS1, CHLOROPLASTIC"/>
    <property type="match status" value="1"/>
</dbReference>
<comment type="caution">
    <text evidence="9">The sequence shown here is derived from an EMBL/GenBank/DDBJ whole genome shotgun (WGS) entry which is preliminary data.</text>
</comment>
<evidence type="ECO:0000256" key="4">
    <source>
        <dbReference type="ARBA" id="ARBA00022989"/>
    </source>
</evidence>
<dbReference type="EMBL" id="JYIT01000070">
    <property type="protein sequence ID" value="KJL25352.1"/>
    <property type="molecule type" value="Genomic_DNA"/>
</dbReference>
<comment type="subcellular location">
    <subcellularLocation>
        <location evidence="1">Membrane</location>
        <topology evidence="1">Multi-pass membrane protein</topology>
    </subcellularLocation>
</comment>
<gene>
    <name evidence="9" type="primary">ccs1</name>
    <name evidence="9" type="ORF">RL72_01420</name>
</gene>
<reference evidence="9 10" key="1">
    <citation type="submission" date="2015-02" db="EMBL/GenBank/DDBJ databases">
        <title>Draft genome sequences of ten Microbacterium spp. with emphasis on heavy metal contaminated environments.</title>
        <authorList>
            <person name="Corretto E."/>
        </authorList>
    </citation>
    <scope>NUCLEOTIDE SEQUENCE [LARGE SCALE GENOMIC DNA]</scope>
    <source>
        <strain evidence="9 10">DSM 23848</strain>
    </source>
</reference>
<feature type="region of interest" description="Disordered" evidence="6">
    <location>
        <begin position="575"/>
        <end position="600"/>
    </location>
</feature>
<keyword evidence="10" id="KW-1185">Reference proteome</keyword>
<name>A0A0F0KWR3_9MICO</name>
<sequence>MTNQDTKKKASARGDSTDPLRPGDHIDAVAEPVDGGVESPRLGVVGWLRWGWRQLTSMRTALVLLLILAIAAIPGSIFPQRMADPNGVTQYKVDHPDLFPIMDSLQLFDVYLSAWFSAIYLLLFLSLVGCVIPRIKHHFKALRSRPPRTPVRLSRLDDHREAVRTVSGTDAQAAAAEAVAIAEKQLRALRYRVERYDDKRGFSVSAERGYARETGNLLFHLALVGVLVSVGVGGSFAYTGQRVVVQGTSFVNTLLDYSSMNRGRFVSDDALAPYRMTLDSFDVTYQPFEKGSPSSGLAGDFSANVSVTEPGQKPRDASVQVNHPLGIAGDRVYLLGNGYAPTITVKNAKGDVVYHDSVPFLPQNNSTMMSIGIVKVADGLPEQLGLQGFFYPTAGQLASGALTSVYPALVNPTLTLNVYAGDLGIDDGTPRSVYVLDTAKMTQLTGGKTGVKSIELAPGETTALPNGMGTITFENEAPKDAKDYAQSVKRYVSLQIHHDPSEQWVLAFAALAVLGLVLALFVPRRRMWVKAVVVDGAVHLEYAGLARGEDPTLAAAVEDLRDGHARLLDAAGTTAAVAETRGTSEPDGPSEADDSGIPRK</sequence>
<proteinExistence type="predicted"/>
<protein>
    <submittedName>
        <fullName evidence="9">Cytochrome c biogenesis protein Ccs1</fullName>
    </submittedName>
</protein>
<organism evidence="9 10">
    <name type="scientific">Microbacterium azadirachtae</name>
    <dbReference type="NCBI Taxonomy" id="582680"/>
    <lineage>
        <taxon>Bacteria</taxon>
        <taxon>Bacillati</taxon>
        <taxon>Actinomycetota</taxon>
        <taxon>Actinomycetes</taxon>
        <taxon>Micrococcales</taxon>
        <taxon>Microbacteriaceae</taxon>
        <taxon>Microbacterium</taxon>
    </lineage>
</organism>
<feature type="transmembrane region" description="Helical" evidence="7">
    <location>
        <begin position="217"/>
        <end position="238"/>
    </location>
</feature>
<dbReference type="PANTHER" id="PTHR31566">
    <property type="entry name" value="CYTOCHROME C BIOGENESIS PROTEIN CCS1, CHLOROPLASTIC"/>
    <property type="match status" value="1"/>
</dbReference>
<feature type="domain" description="ResB-like" evidence="8">
    <location>
        <begin position="58"/>
        <end position="556"/>
    </location>
</feature>
<evidence type="ECO:0000256" key="1">
    <source>
        <dbReference type="ARBA" id="ARBA00004141"/>
    </source>
</evidence>
<feature type="region of interest" description="Disordered" evidence="6">
    <location>
        <begin position="1"/>
        <end position="32"/>
    </location>
</feature>
<feature type="compositionally biased region" description="Basic and acidic residues" evidence="6">
    <location>
        <begin position="15"/>
        <end position="28"/>
    </location>
</feature>
<dbReference type="AlphaFoldDB" id="A0A0F0KWR3"/>
<feature type="transmembrane region" description="Helical" evidence="7">
    <location>
        <begin position="112"/>
        <end position="135"/>
    </location>
</feature>
<feature type="transmembrane region" description="Helical" evidence="7">
    <location>
        <begin position="61"/>
        <end position="78"/>
    </location>
</feature>
<keyword evidence="5 7" id="KW-0472">Membrane</keyword>
<dbReference type="GO" id="GO:0017004">
    <property type="term" value="P:cytochrome complex assembly"/>
    <property type="evidence" value="ECO:0007669"/>
    <property type="project" value="UniProtKB-KW"/>
</dbReference>
<dbReference type="Proteomes" id="UP000033448">
    <property type="component" value="Unassembled WGS sequence"/>
</dbReference>
<evidence type="ECO:0000256" key="6">
    <source>
        <dbReference type="SAM" id="MobiDB-lite"/>
    </source>
</evidence>
<evidence type="ECO:0000259" key="8">
    <source>
        <dbReference type="Pfam" id="PF05140"/>
    </source>
</evidence>
<dbReference type="GO" id="GO:0016020">
    <property type="term" value="C:membrane"/>
    <property type="evidence" value="ECO:0007669"/>
    <property type="project" value="UniProtKB-SubCell"/>
</dbReference>
<evidence type="ECO:0000256" key="5">
    <source>
        <dbReference type="ARBA" id="ARBA00023136"/>
    </source>
</evidence>
<evidence type="ECO:0000256" key="3">
    <source>
        <dbReference type="ARBA" id="ARBA00022748"/>
    </source>
</evidence>